<evidence type="ECO:0000313" key="1">
    <source>
        <dbReference type="EMBL" id="MFC1409710.1"/>
    </source>
</evidence>
<sequence>MHVVVCWWDLSESAQSIESLRVFLREEGIEPFTRYQGLRLKSWISDPFANRWGAVFLWESVEDAQAPMPPRATELIGYPPTHSYAFDVEANVEGIHSGADLTQLGLVFAGVPAN</sequence>
<organism evidence="1 4">
    <name type="scientific">Streptacidiphilus alkalitolerans</name>
    <dbReference type="NCBI Taxonomy" id="3342712"/>
    <lineage>
        <taxon>Bacteria</taxon>
        <taxon>Bacillati</taxon>
        <taxon>Actinomycetota</taxon>
        <taxon>Actinomycetes</taxon>
        <taxon>Kitasatosporales</taxon>
        <taxon>Streptomycetaceae</taxon>
        <taxon>Streptacidiphilus</taxon>
    </lineage>
</organism>
<dbReference type="EMBL" id="JBHEZX010000004">
    <property type="protein sequence ID" value="MFC1409710.1"/>
    <property type="molecule type" value="Genomic_DNA"/>
</dbReference>
<gene>
    <name evidence="2" type="ORF">ACEZDB_01785</name>
    <name evidence="1" type="ORF">ACEZDG_10495</name>
</gene>
<evidence type="ECO:0000313" key="4">
    <source>
        <dbReference type="Proteomes" id="UP001592582"/>
    </source>
</evidence>
<dbReference type="Gene3D" id="3.30.70.100">
    <property type="match status" value="1"/>
</dbReference>
<protein>
    <recommendedName>
        <fullName evidence="5">YdhR family protein</fullName>
    </recommendedName>
</protein>
<proteinExistence type="predicted"/>
<dbReference type="RefSeq" id="WP_380505981.1">
    <property type="nucleotide sequence ID" value="NZ_JBHEZX010000004.1"/>
</dbReference>
<evidence type="ECO:0000313" key="2">
    <source>
        <dbReference type="EMBL" id="MFC1429389.1"/>
    </source>
</evidence>
<evidence type="ECO:0008006" key="5">
    <source>
        <dbReference type="Google" id="ProtNLM"/>
    </source>
</evidence>
<dbReference type="SUPFAM" id="SSF54909">
    <property type="entry name" value="Dimeric alpha+beta barrel"/>
    <property type="match status" value="1"/>
</dbReference>
<dbReference type="Proteomes" id="UP001592530">
    <property type="component" value="Unassembled WGS sequence"/>
</dbReference>
<name>A0ABV6V7K1_9ACTN</name>
<comment type="caution">
    <text evidence="1">The sequence shown here is derived from an EMBL/GenBank/DDBJ whole genome shotgun (WGS) entry which is preliminary data.</text>
</comment>
<keyword evidence="4" id="KW-1185">Reference proteome</keyword>
<evidence type="ECO:0000313" key="3">
    <source>
        <dbReference type="Proteomes" id="UP001592530"/>
    </source>
</evidence>
<dbReference type="InterPro" id="IPR011008">
    <property type="entry name" value="Dimeric_a/b-barrel"/>
</dbReference>
<dbReference type="EMBL" id="JBHEZY010000001">
    <property type="protein sequence ID" value="MFC1429389.1"/>
    <property type="molecule type" value="Genomic_DNA"/>
</dbReference>
<dbReference type="Proteomes" id="UP001592582">
    <property type="component" value="Unassembled WGS sequence"/>
</dbReference>
<accession>A0ABV6V7K1</accession>
<reference evidence="3 4" key="1">
    <citation type="submission" date="2024-09" db="EMBL/GenBank/DDBJ databases">
        <authorList>
            <person name="Lee S.D."/>
        </authorList>
    </citation>
    <scope>NUCLEOTIDE SEQUENCE [LARGE SCALE GENOMIC DNA]</scope>
    <source>
        <strain evidence="1 4">N1-1</strain>
        <strain evidence="2 3">N1-3</strain>
    </source>
</reference>